<sequence length="1747" mass="193993">MREIILKGCHEHNLKGLDLKLPLYHVICVTGVSGSGKSSLVFDTLFAEGERRYLETFSSYVRQYFERLPRPKVEAIENIPPAIAISQVNPVKSSRSTVGTLSEITHFAKMLYFRAAEARCAGCGRSVSASDPLSAARKLLLLAEGKPAIVTAPVKAREDPALLREGLLQAGFYRAYLSGRICELEEVSSLPPEIEVVLDRVKLESAVLDRLVEALERGFEMAGEVRVHLPYGEEYRFSPWARCPYCGLSVPRKVPNLFSFNSPLGACPECRGFGRVLDIDWDLVIPDPKKSLKDGAITVLEMPFAWEVKEDLWEYCRRAGIPLERPWEDLPEEVRRKILFGDGTWYGVKDLFDWLETKRYKAHVRILLSRFRAYRQCPACGGTRFRSEALQFFLNGLNLGEFYALPVSEARRFIEDLLRGDLPRAENLLAREIYRRLAYLDEVGLSYLTLDRQSRTLSGGEVARVLLTRALSSELTETLYLLDEPTTGLHPRDTERVIRFLKRLSAYGNTAVVVEHDPEVILSADLVVDLGPGAGEAGGNLLYVGKPDNLLEKDTPTAEALRALRRPRKKELSRPYKARLEKFLVLRGVSENNLKNIRVRIPKEALTVVCGVSGSGKSTLVELCLYRGLKRARGEATEPPGRFKALEGHEDISEVILLDQSPLSRTPRGNLATYLGAYNLIRRLLAASPEAKERGLTPAHFSFNSPEGRCPECEGLGFQVVEMQFLSDLTFPCEACGGKRFQPEVLSVRWRGKNVAEILEMTVEEALAFFSGHRELVRRLLPAKEVGLSYLRLGQPLSTLSGGEAQRLKMARAFGLPDSQKALLILDEPTVGLHLKDIEKLLVALRRLVEKGHTVVAVEHHPEVILSADWVIELGPEGGVAGGHLLYEGPLSGLLERDTPTGEWLKRYLSGDLRVEASHFPDLKPREKLISVRGARHHNLKNLALDLPREKLIVVTGVSGSGKSTLAFDLLFAEGQRRYLESLPAYLRQFVKLYEEPEVDLISGIPPTVALEQRSSRPGPRSTVGTITDILPYLRLLFSRLGQAHCPRCERPLTRLSREAILQRILAELSGRRVKVLSPRVRRRKGFHRPVFERALSAGYREVRVDGRFITMPPFPELSRFREHTIEVVVGETEVSRSAERELRKLLFLALEAGRGEAVIWHEEGELFVSERLSCGECGVSLPEPDPLLFSFNTRAGACPECNGLGETDGEVCSACNGTRLRPEALAFRIGGRNIAELSDLPVSELIDFLRRLKFSGREAEIAKPILREVLARLKFLVEVGLPYLSLSRPGESLSGGEAQRVRLSAELGSNLTGVAYILDEPTVGLHPRDTEKLLAALRRLRDRGNTVIVVEHDEETILAADLVVDLGPGGGRRGGEVVYFGSPEGLSETKNSVTAKVLADRSRYRLSGKGRKPESFLTVHGASLYNLKEVTVRFPLRALTVVTGVSGSGKSTLITEVLYRSLQNLLSGKGGPVGARRLEGYEELRRVLQVDHSPIGRTPRSTPATYVGFMTEIRRLFAGTREARARGYTESRFSFNVEVGRCPACKGQGIIRVEMKFLPEVYQVCEVCGGARFNEETLNIRYKGKNIAEVLAMTFEEARDFFSAVPQVRRPLEILCDLGLDYLTLGQPSPTLSGGEAQRVKLATEFVKGGRGGTLFVLDEPSSGLHIADVQKLMRLLHGLVDQGNTVVVIEHNLEVIKEADWIVDLGPEGGEAGGQVLYEGPPEGLIALETPTAEALRRYLAQGDE</sequence>
<dbReference type="InterPro" id="IPR004602">
    <property type="entry name" value="UvrA"/>
</dbReference>
<dbReference type="Proteomes" id="UP000078390">
    <property type="component" value="Unassembled WGS sequence"/>
</dbReference>
<evidence type="ECO:0000256" key="12">
    <source>
        <dbReference type="ARBA" id="ARBA00023125"/>
    </source>
</evidence>
<dbReference type="Gene3D" id="3.40.50.300">
    <property type="entry name" value="P-loop containing nucleotide triphosphate hydrolases"/>
    <property type="match status" value="5"/>
</dbReference>
<reference evidence="19 20" key="1">
    <citation type="submission" date="2016-04" db="EMBL/GenBank/DDBJ databases">
        <title>Genome analysis of Thermosulfurimonas dismutans, the first thermophilic sulfur-disproportionating bacterium of the phylum Thermodesulfobacteria.</title>
        <authorList>
            <person name="Mardanov A.V."/>
            <person name="Beletsky A.V."/>
            <person name="Kadnikov V.V."/>
            <person name="Slobodkin A.I."/>
            <person name="Ravin N.V."/>
        </authorList>
    </citation>
    <scope>NUCLEOTIDE SEQUENCE [LARGE SCALE GENOMIC DNA]</scope>
    <source>
        <strain evidence="19 20">S95</strain>
    </source>
</reference>
<keyword evidence="20" id="KW-1185">Reference proteome</keyword>
<dbReference type="GO" id="GO:0009432">
    <property type="term" value="P:SOS response"/>
    <property type="evidence" value="ECO:0007669"/>
    <property type="project" value="UniProtKB-KW"/>
</dbReference>
<evidence type="ECO:0000256" key="6">
    <source>
        <dbReference type="ARBA" id="ARBA00022763"/>
    </source>
</evidence>
<evidence type="ECO:0000256" key="1">
    <source>
        <dbReference type="ARBA" id="ARBA00004496"/>
    </source>
</evidence>
<keyword evidence="9" id="KW-0862">Zinc</keyword>
<dbReference type="InterPro" id="IPR003593">
    <property type="entry name" value="AAA+_ATPase"/>
</dbReference>
<dbReference type="InterPro" id="IPR017871">
    <property type="entry name" value="ABC_transporter-like_CS"/>
</dbReference>
<gene>
    <name evidence="19" type="ORF">TDIS_0275</name>
</gene>
<keyword evidence="2" id="KW-0963">Cytoplasm</keyword>
<dbReference type="Gene3D" id="3.30.190.20">
    <property type="match status" value="1"/>
</dbReference>
<dbReference type="Pfam" id="PF17760">
    <property type="entry name" value="UvrA_inter"/>
    <property type="match status" value="2"/>
</dbReference>
<evidence type="ECO:0000256" key="13">
    <source>
        <dbReference type="ARBA" id="ARBA00023204"/>
    </source>
</evidence>
<dbReference type="GO" id="GO:0009380">
    <property type="term" value="C:excinuclease repair complex"/>
    <property type="evidence" value="ECO:0007669"/>
    <property type="project" value="InterPro"/>
</dbReference>
<evidence type="ECO:0000256" key="3">
    <source>
        <dbReference type="ARBA" id="ARBA00022723"/>
    </source>
</evidence>
<keyword evidence="10" id="KW-0067">ATP-binding</keyword>
<dbReference type="Gene3D" id="1.20.1580.10">
    <property type="entry name" value="ABC transporter ATPase like domain"/>
    <property type="match status" value="3"/>
</dbReference>
<dbReference type="GO" id="GO:0005737">
    <property type="term" value="C:cytoplasm"/>
    <property type="evidence" value="ECO:0007669"/>
    <property type="project" value="UniProtKB-SubCell"/>
</dbReference>
<keyword evidence="7" id="KW-0228">DNA excision</keyword>
<dbReference type="PROSITE" id="PS50893">
    <property type="entry name" value="ABC_TRANSPORTER_2"/>
    <property type="match status" value="4"/>
</dbReference>
<dbReference type="InterPro" id="IPR041552">
    <property type="entry name" value="UvrA_DNA-bd"/>
</dbReference>
<dbReference type="Gene3D" id="3.30.1490.20">
    <property type="entry name" value="ATP-grasp fold, A domain"/>
    <property type="match status" value="1"/>
</dbReference>
<dbReference type="GO" id="GO:0005524">
    <property type="term" value="F:ATP binding"/>
    <property type="evidence" value="ECO:0007669"/>
    <property type="project" value="UniProtKB-KW"/>
</dbReference>
<evidence type="ECO:0000256" key="8">
    <source>
        <dbReference type="ARBA" id="ARBA00022771"/>
    </source>
</evidence>
<dbReference type="InterPro" id="IPR003439">
    <property type="entry name" value="ABC_transporter-like_ATP-bd"/>
</dbReference>
<evidence type="ECO:0000256" key="17">
    <source>
        <dbReference type="ARBA" id="ARBA00042156"/>
    </source>
</evidence>
<dbReference type="PANTHER" id="PTHR43152:SF3">
    <property type="entry name" value="UVRABC SYSTEM PROTEIN A"/>
    <property type="match status" value="1"/>
</dbReference>
<dbReference type="PROSITE" id="PS00211">
    <property type="entry name" value="ABC_TRANSPORTER_1"/>
    <property type="match status" value="3"/>
</dbReference>
<feature type="domain" description="ABC transporter" evidence="18">
    <location>
        <begin position="1103"/>
        <end position="1400"/>
    </location>
</feature>
<keyword evidence="13" id="KW-0234">DNA repair</keyword>
<evidence type="ECO:0000256" key="14">
    <source>
        <dbReference type="ARBA" id="ARBA00023236"/>
    </source>
</evidence>
<keyword evidence="3" id="KW-0479">Metal-binding</keyword>
<dbReference type="GO" id="GO:0003677">
    <property type="term" value="F:DNA binding"/>
    <property type="evidence" value="ECO:0007669"/>
    <property type="project" value="UniProtKB-KW"/>
</dbReference>
<organism evidence="19 20">
    <name type="scientific">Thermosulfurimonas dismutans</name>
    <dbReference type="NCBI Taxonomy" id="999894"/>
    <lineage>
        <taxon>Bacteria</taxon>
        <taxon>Pseudomonadati</taxon>
        <taxon>Thermodesulfobacteriota</taxon>
        <taxon>Thermodesulfobacteria</taxon>
        <taxon>Thermodesulfobacteriales</taxon>
        <taxon>Thermodesulfobacteriaceae</taxon>
        <taxon>Thermosulfurimonas</taxon>
    </lineage>
</organism>
<dbReference type="RefSeq" id="WP_068668513.1">
    <property type="nucleotide sequence ID" value="NZ_LWLG01000001.1"/>
</dbReference>
<dbReference type="InterPro" id="IPR013815">
    <property type="entry name" value="ATP_grasp_subdomain_1"/>
</dbReference>
<dbReference type="PANTHER" id="PTHR43152">
    <property type="entry name" value="UVRABC SYSTEM PROTEIN A"/>
    <property type="match status" value="1"/>
</dbReference>
<keyword evidence="6" id="KW-0227">DNA damage</keyword>
<keyword evidence="5" id="KW-0547">Nucleotide-binding</keyword>
<comment type="caution">
    <text evidence="19">The sequence shown here is derived from an EMBL/GenBank/DDBJ whole genome shotgun (WGS) entry which is preliminary data.</text>
</comment>
<accession>A0A179D6T5</accession>
<feature type="domain" description="ABC transporter" evidence="18">
    <location>
        <begin position="578"/>
        <end position="907"/>
    </location>
</feature>
<evidence type="ECO:0000313" key="20">
    <source>
        <dbReference type="Proteomes" id="UP000078390"/>
    </source>
</evidence>
<evidence type="ECO:0000256" key="5">
    <source>
        <dbReference type="ARBA" id="ARBA00022741"/>
    </source>
</evidence>
<dbReference type="InterPro" id="IPR027417">
    <property type="entry name" value="P-loop_NTPase"/>
</dbReference>
<evidence type="ECO:0000256" key="15">
    <source>
        <dbReference type="ARBA" id="ARBA00038000"/>
    </source>
</evidence>
<dbReference type="PATRIC" id="fig|999894.6.peg.276"/>
<dbReference type="Gene3D" id="1.10.8.280">
    <property type="entry name" value="ABC transporter ATPase domain-like"/>
    <property type="match status" value="1"/>
</dbReference>
<protein>
    <recommendedName>
        <fullName evidence="16">UvrABC system protein A</fullName>
    </recommendedName>
    <alternativeName>
        <fullName evidence="17">Excinuclease ABC subunit A</fullName>
    </alternativeName>
</protein>
<dbReference type="SUPFAM" id="SSF52540">
    <property type="entry name" value="P-loop containing nucleoside triphosphate hydrolases"/>
    <property type="match status" value="4"/>
</dbReference>
<dbReference type="InterPro" id="IPR041102">
    <property type="entry name" value="UvrA_inter"/>
</dbReference>
<evidence type="ECO:0000256" key="11">
    <source>
        <dbReference type="ARBA" id="ARBA00022881"/>
    </source>
</evidence>
<evidence type="ECO:0000256" key="9">
    <source>
        <dbReference type="ARBA" id="ARBA00022833"/>
    </source>
</evidence>
<dbReference type="GO" id="GO:0016887">
    <property type="term" value="F:ATP hydrolysis activity"/>
    <property type="evidence" value="ECO:0007669"/>
    <property type="project" value="InterPro"/>
</dbReference>
<keyword evidence="12" id="KW-0238">DNA-binding</keyword>
<dbReference type="GO" id="GO:0008270">
    <property type="term" value="F:zinc ion binding"/>
    <property type="evidence" value="ECO:0007669"/>
    <property type="project" value="UniProtKB-KW"/>
</dbReference>
<keyword evidence="4" id="KW-0677">Repeat</keyword>
<feature type="domain" description="ABC transporter" evidence="18">
    <location>
        <begin position="1412"/>
        <end position="1740"/>
    </location>
</feature>
<dbReference type="NCBIfam" id="TIGR00630">
    <property type="entry name" value="uvra"/>
    <property type="match status" value="2"/>
</dbReference>
<evidence type="ECO:0000259" key="18">
    <source>
        <dbReference type="PROSITE" id="PS50893"/>
    </source>
</evidence>
<evidence type="ECO:0000256" key="16">
    <source>
        <dbReference type="ARBA" id="ARBA00039316"/>
    </source>
</evidence>
<name>A0A179D6T5_9BACT</name>
<proteinExistence type="inferred from homology"/>
<evidence type="ECO:0000313" key="19">
    <source>
        <dbReference type="EMBL" id="OAQ21757.1"/>
    </source>
</evidence>
<feature type="domain" description="ABC transporter" evidence="18">
    <location>
        <begin position="334"/>
        <end position="557"/>
    </location>
</feature>
<dbReference type="STRING" id="999894.TDIS_0275"/>
<evidence type="ECO:0000256" key="7">
    <source>
        <dbReference type="ARBA" id="ARBA00022769"/>
    </source>
</evidence>
<dbReference type="Pfam" id="PF17755">
    <property type="entry name" value="UvrA_DNA-bind"/>
    <property type="match status" value="1"/>
</dbReference>
<dbReference type="SMART" id="SM00382">
    <property type="entry name" value="AAA"/>
    <property type="match status" value="3"/>
</dbReference>
<keyword evidence="14" id="KW-0742">SOS response</keyword>
<evidence type="ECO:0000256" key="4">
    <source>
        <dbReference type="ARBA" id="ARBA00022737"/>
    </source>
</evidence>
<dbReference type="FunFam" id="1.20.1580.10:FF:000003">
    <property type="entry name" value="UvrABC system protein A"/>
    <property type="match status" value="1"/>
</dbReference>
<comment type="subcellular location">
    <subcellularLocation>
        <location evidence="1">Cytoplasm</location>
    </subcellularLocation>
</comment>
<keyword evidence="11" id="KW-0267">Excision nuclease</keyword>
<keyword evidence="8" id="KW-0863">Zinc-finger</keyword>
<dbReference type="EMBL" id="LWLG01000001">
    <property type="protein sequence ID" value="OAQ21757.1"/>
    <property type="molecule type" value="Genomic_DNA"/>
</dbReference>
<dbReference type="GO" id="GO:0004518">
    <property type="term" value="F:nuclease activity"/>
    <property type="evidence" value="ECO:0007669"/>
    <property type="project" value="UniProtKB-KW"/>
</dbReference>
<dbReference type="CDD" id="cd03271">
    <property type="entry name" value="ABC_UvrA_II"/>
    <property type="match status" value="1"/>
</dbReference>
<evidence type="ECO:0000256" key="2">
    <source>
        <dbReference type="ARBA" id="ARBA00022490"/>
    </source>
</evidence>
<evidence type="ECO:0000256" key="10">
    <source>
        <dbReference type="ARBA" id="ARBA00022840"/>
    </source>
</evidence>
<dbReference type="OrthoDB" id="9809851at2"/>
<dbReference type="GO" id="GO:0006289">
    <property type="term" value="P:nucleotide-excision repair"/>
    <property type="evidence" value="ECO:0007669"/>
    <property type="project" value="InterPro"/>
</dbReference>
<comment type="similarity">
    <text evidence="15">Belongs to the ABC transporter superfamily. UvrA family.</text>
</comment>